<protein>
    <submittedName>
        <fullName evidence="1">(northern house mosquito) hypothetical protein</fullName>
    </submittedName>
</protein>
<dbReference type="EMBL" id="HBUE01258952">
    <property type="protein sequence ID" value="CAG6558000.1"/>
    <property type="molecule type" value="Transcribed_RNA"/>
</dbReference>
<dbReference type="EMBL" id="HBUE01258954">
    <property type="protein sequence ID" value="CAG6558002.1"/>
    <property type="molecule type" value="Transcribed_RNA"/>
</dbReference>
<proteinExistence type="predicted"/>
<dbReference type="EMBL" id="HBUE01153905">
    <property type="protein sequence ID" value="CAG6506685.1"/>
    <property type="molecule type" value="Transcribed_RNA"/>
</dbReference>
<evidence type="ECO:0000313" key="1">
    <source>
        <dbReference type="EMBL" id="CAG6506684.1"/>
    </source>
</evidence>
<sequence>MHGQLFIQIKKNIKLKITIKLQKRRELLSFFKLLIFYLEISKQLETVCFINLTEKQKTKHVIHSSCVMLSKWIFVVQAYCVLRDAKKLKFVCLVFLLVSLSVGGDRDMMSHFFFSLISTVLDEFPHFLNV</sequence>
<dbReference type="EMBL" id="HBUE01153904">
    <property type="protein sequence ID" value="CAG6506684.1"/>
    <property type="molecule type" value="Transcribed_RNA"/>
</dbReference>
<organism evidence="1">
    <name type="scientific">Culex pipiens</name>
    <name type="common">House mosquito</name>
    <dbReference type="NCBI Taxonomy" id="7175"/>
    <lineage>
        <taxon>Eukaryota</taxon>
        <taxon>Metazoa</taxon>
        <taxon>Ecdysozoa</taxon>
        <taxon>Arthropoda</taxon>
        <taxon>Hexapoda</taxon>
        <taxon>Insecta</taxon>
        <taxon>Pterygota</taxon>
        <taxon>Neoptera</taxon>
        <taxon>Endopterygota</taxon>
        <taxon>Diptera</taxon>
        <taxon>Nematocera</taxon>
        <taxon>Culicoidea</taxon>
        <taxon>Culicidae</taxon>
        <taxon>Culicinae</taxon>
        <taxon>Culicini</taxon>
        <taxon>Culex</taxon>
        <taxon>Culex</taxon>
    </lineage>
</organism>
<dbReference type="EMBL" id="HBUE01258953">
    <property type="protein sequence ID" value="CAG6558001.1"/>
    <property type="molecule type" value="Transcribed_RNA"/>
</dbReference>
<reference evidence="1" key="1">
    <citation type="submission" date="2021-05" db="EMBL/GenBank/DDBJ databases">
        <authorList>
            <person name="Alioto T."/>
            <person name="Alioto T."/>
            <person name="Gomez Garrido J."/>
        </authorList>
    </citation>
    <scope>NUCLEOTIDE SEQUENCE</scope>
</reference>
<name>A0A8D8GH97_CULPI</name>
<accession>A0A8D8GH97</accession>
<dbReference type="EMBL" id="HBUE01153906">
    <property type="protein sequence ID" value="CAG6506686.1"/>
    <property type="molecule type" value="Transcribed_RNA"/>
</dbReference>
<dbReference type="AlphaFoldDB" id="A0A8D8GH97"/>